<evidence type="ECO:0000313" key="9">
    <source>
        <dbReference type="Proteomes" id="UP000095280"/>
    </source>
</evidence>
<dbReference type="SUPFAM" id="SSF116846">
    <property type="entry name" value="MIT domain"/>
    <property type="match status" value="2"/>
</dbReference>
<dbReference type="Pfam" id="PF04212">
    <property type="entry name" value="MIT"/>
    <property type="match status" value="2"/>
</dbReference>
<keyword evidence="3 6" id="KW-0378">Hydrolase</keyword>
<dbReference type="InterPro" id="IPR001300">
    <property type="entry name" value="Peptidase_C2_calpain_cat"/>
</dbReference>
<evidence type="ECO:0000256" key="6">
    <source>
        <dbReference type="PROSITE-ProRule" id="PRU00239"/>
    </source>
</evidence>
<feature type="compositionally biased region" description="Pro residues" evidence="7">
    <location>
        <begin position="179"/>
        <end position="199"/>
    </location>
</feature>
<evidence type="ECO:0000256" key="5">
    <source>
        <dbReference type="PIRSR" id="PIRSR622684-1"/>
    </source>
</evidence>
<dbReference type="InterPro" id="IPR007330">
    <property type="entry name" value="MIT_dom"/>
</dbReference>
<evidence type="ECO:0000313" key="10">
    <source>
        <dbReference type="WBParaSite" id="maker-uti_cns_0016403-snap-gene-0.2-mRNA-1"/>
    </source>
</evidence>
<dbReference type="SUPFAM" id="SSF54001">
    <property type="entry name" value="Cysteine proteinases"/>
    <property type="match status" value="1"/>
</dbReference>
<dbReference type="InterPro" id="IPR022682">
    <property type="entry name" value="Calpain_domain_III"/>
</dbReference>
<keyword evidence="2 6" id="KW-0645">Protease</keyword>
<proteinExistence type="inferred from homology"/>
<feature type="region of interest" description="Disordered" evidence="7">
    <location>
        <begin position="152"/>
        <end position="209"/>
    </location>
</feature>
<dbReference type="Pfam" id="PF01067">
    <property type="entry name" value="Calpain_III"/>
    <property type="match status" value="2"/>
</dbReference>
<dbReference type="InterPro" id="IPR036181">
    <property type="entry name" value="MIT_dom_sf"/>
</dbReference>
<dbReference type="Gene3D" id="3.90.70.10">
    <property type="entry name" value="Cysteine proteinases"/>
    <property type="match status" value="1"/>
</dbReference>
<keyword evidence="4 6" id="KW-0788">Thiol protease</keyword>
<dbReference type="Proteomes" id="UP000095280">
    <property type="component" value="Unplaced"/>
</dbReference>
<dbReference type="GO" id="GO:0004198">
    <property type="term" value="F:calcium-dependent cysteine-type endopeptidase activity"/>
    <property type="evidence" value="ECO:0007669"/>
    <property type="project" value="InterPro"/>
</dbReference>
<dbReference type="InterPro" id="IPR038765">
    <property type="entry name" value="Papain-like_cys_pep_sf"/>
</dbReference>
<name>A0A1I8IUI8_9PLAT</name>
<evidence type="ECO:0000256" key="1">
    <source>
        <dbReference type="ARBA" id="ARBA00007623"/>
    </source>
</evidence>
<feature type="active site" evidence="5 6">
    <location>
        <position position="485"/>
    </location>
</feature>
<feature type="active site" evidence="5 6">
    <location>
        <position position="465"/>
    </location>
</feature>
<dbReference type="WBParaSite" id="maker-uti_cns_0016403-snap-gene-0.2-mRNA-1">
    <property type="protein sequence ID" value="maker-uti_cns_0016403-snap-gene-0.2-mRNA-1"/>
    <property type="gene ID" value="maker-uti_cns_0016403-snap-gene-0.2"/>
</dbReference>
<dbReference type="SMART" id="SM00720">
    <property type="entry name" value="calpain_III"/>
    <property type="match status" value="1"/>
</dbReference>
<dbReference type="PROSITE" id="PS50203">
    <property type="entry name" value="CALPAIN_CAT"/>
    <property type="match status" value="1"/>
</dbReference>
<dbReference type="Pfam" id="PF00648">
    <property type="entry name" value="Peptidase_C2"/>
    <property type="match status" value="1"/>
</dbReference>
<feature type="domain" description="Calpain catalytic" evidence="8">
    <location>
        <begin position="267"/>
        <end position="547"/>
    </location>
</feature>
<evidence type="ECO:0000256" key="3">
    <source>
        <dbReference type="ARBA" id="ARBA00022801"/>
    </source>
</evidence>
<evidence type="ECO:0000256" key="7">
    <source>
        <dbReference type="SAM" id="MobiDB-lite"/>
    </source>
</evidence>
<evidence type="ECO:0000256" key="4">
    <source>
        <dbReference type="ARBA" id="ARBA00022807"/>
    </source>
</evidence>
<dbReference type="Gene3D" id="2.60.120.380">
    <property type="match status" value="2"/>
</dbReference>
<comment type="similarity">
    <text evidence="1">Belongs to the peptidase C2 family.</text>
</comment>
<keyword evidence="9" id="KW-1185">Reference proteome</keyword>
<dbReference type="CDD" id="cd00044">
    <property type="entry name" value="CysPc"/>
    <property type="match status" value="1"/>
</dbReference>
<sequence>QHSSRLRQLEEDGRSLAKRAVEQDQAGSAGTASFFYTEAAQALLAAKEEGSQLPNLLATVRDYISRAEQLKAVSSTGAAQAKSQEQQQLDRARYLLSEALEDDESGQGADAIGKYVQAVEALLQLSKSAEPGLRQKCQDMAKQALERAEVLKKKSAAASAPPQLPSAPTDLPGDDVLAEPPPPPTSLTPQPRPTPPPAQQRPQPSRTEAYTKAEIAVLRATSRINGRNYLPFMASDAREQFAYPQPFTDSEGLLPLSAKQQRSLSRWARPDQLAPEPKMILLVSPMSITQTIVSDCSFVASMAVAAQYERRFKRQLVTNIIYPQNRRGEPVYNPCGKYMIKLHLNGVARKVIIDDQLPVARSGELIGAYSNNSAEFWVSFLEKAYMKVMGGYDFPGSNSNIDLHALTGWIPERIPIDEGNPVRFKKDKVFTKLQDRFHQGHCLITAATGPMSQADADRAGLVETHAYAVLDIRVAAGHRLLMLKNPWNHLSWNGNFSRRDTRNWTPELERLLNYDTKSARLYDNGVFWIDYDSLCRFFEVLYVSWSPDLFPHTSCLHDTWPAKEGPKKDRFCIADNPQYLLTVAAQRPCPVWVLLCRHIVDRRDFADNQEYIALVVYKDVSGRKIFYPSDPAPYKDGARVNSPLYLVQMVQESGTASYHLVVSQYEKNNTINYTIRVYCTEPFKLTKVPDPFVTEKSVSGEWKGASAGGCANHPDSYSRNPCYQVRLDNGYQDNQLLIELRGPRDYFTGFDLTQESGGQRFSSGSFRQGYSMLEKAQLPGGVYNIVPCTFKPGQEGPFILGGVRLPAIHSQQGQVAGRTVT</sequence>
<protein>
    <submittedName>
        <fullName evidence="10">Calpain catalytic domain-containing protein</fullName>
    </submittedName>
</protein>
<feature type="active site" evidence="5 6">
    <location>
        <position position="296"/>
    </location>
</feature>
<accession>A0A1I8IUI8</accession>
<evidence type="ECO:0000256" key="2">
    <source>
        <dbReference type="ARBA" id="ARBA00022670"/>
    </source>
</evidence>
<reference evidence="10" key="1">
    <citation type="submission" date="2016-11" db="UniProtKB">
        <authorList>
            <consortium name="WormBaseParasite"/>
        </authorList>
    </citation>
    <scope>IDENTIFICATION</scope>
</reference>
<organism evidence="9 10">
    <name type="scientific">Macrostomum lignano</name>
    <dbReference type="NCBI Taxonomy" id="282301"/>
    <lineage>
        <taxon>Eukaryota</taxon>
        <taxon>Metazoa</taxon>
        <taxon>Spiralia</taxon>
        <taxon>Lophotrochozoa</taxon>
        <taxon>Platyhelminthes</taxon>
        <taxon>Rhabditophora</taxon>
        <taxon>Macrostomorpha</taxon>
        <taxon>Macrostomida</taxon>
        <taxon>Macrostomidae</taxon>
        <taxon>Macrostomum</taxon>
    </lineage>
</organism>
<dbReference type="InterPro" id="IPR051297">
    <property type="entry name" value="PalB/RIM13"/>
</dbReference>
<dbReference type="AlphaFoldDB" id="A0A1I8IUI8"/>
<dbReference type="PANTHER" id="PTHR46143">
    <property type="entry name" value="CALPAIN-7"/>
    <property type="match status" value="1"/>
</dbReference>
<dbReference type="InterPro" id="IPR022683">
    <property type="entry name" value="Calpain_III"/>
</dbReference>
<evidence type="ECO:0000259" key="8">
    <source>
        <dbReference type="PROSITE" id="PS50203"/>
    </source>
</evidence>
<feature type="compositionally biased region" description="Basic and acidic residues" evidence="7">
    <location>
        <begin position="7"/>
        <end position="22"/>
    </location>
</feature>
<dbReference type="GO" id="GO:0006508">
    <property type="term" value="P:proteolysis"/>
    <property type="evidence" value="ECO:0007669"/>
    <property type="project" value="UniProtKB-KW"/>
</dbReference>
<dbReference type="SMART" id="SM00230">
    <property type="entry name" value="CysPc"/>
    <property type="match status" value="1"/>
</dbReference>
<dbReference type="SMART" id="SM00745">
    <property type="entry name" value="MIT"/>
    <property type="match status" value="2"/>
</dbReference>
<dbReference type="SUPFAM" id="SSF49758">
    <property type="entry name" value="Calpain large subunit, middle domain (domain III)"/>
    <property type="match status" value="2"/>
</dbReference>
<dbReference type="Gene3D" id="1.20.58.80">
    <property type="entry name" value="Phosphotransferase system, lactose/cellobiose-type IIA subunit"/>
    <property type="match status" value="2"/>
</dbReference>
<dbReference type="PANTHER" id="PTHR46143:SF1">
    <property type="entry name" value="CALPAIN-7"/>
    <property type="match status" value="1"/>
</dbReference>
<dbReference type="InterPro" id="IPR036213">
    <property type="entry name" value="Calpain_III_sf"/>
</dbReference>
<dbReference type="PRINTS" id="PR00704">
    <property type="entry name" value="CALPAIN"/>
</dbReference>
<feature type="region of interest" description="Disordered" evidence="7">
    <location>
        <begin position="1"/>
        <end position="29"/>
    </location>
</feature>
<dbReference type="InterPro" id="IPR022684">
    <property type="entry name" value="Calpain_cysteine_protease"/>
</dbReference>